<dbReference type="EMBL" id="KV722566">
    <property type="protein sequence ID" value="OCH85734.1"/>
    <property type="molecule type" value="Genomic_DNA"/>
</dbReference>
<dbReference type="Pfam" id="PF00390">
    <property type="entry name" value="malic"/>
    <property type="match status" value="1"/>
</dbReference>
<feature type="active site" description="Proton donor" evidence="5">
    <location>
        <position position="106"/>
    </location>
</feature>
<dbReference type="InterPro" id="IPR037062">
    <property type="entry name" value="Malic_N_dom_sf"/>
</dbReference>
<dbReference type="GO" id="GO:0004471">
    <property type="term" value="F:malate dehydrogenase (decarboxylating) (NAD+) activity"/>
    <property type="evidence" value="ECO:0007669"/>
    <property type="project" value="TreeGrafter"/>
</dbReference>
<evidence type="ECO:0000313" key="11">
    <source>
        <dbReference type="EMBL" id="OCH85734.1"/>
    </source>
</evidence>
<sequence>MTIVLTPVWSNGTQKLKVISQSKCPMRPPISTGNADRRLAPPAPKHGLVPPALDESVHTIRCINQLRSKDKGIEKYIYLTQLKDADPRMFYRLCLANMSEITPLIYTPTVGDACLQFSHIYRRPEGLFVSLKDKGNIGKVLRNWPRIDEARIAVVTDGSRILGLGDLGVNGMPISIGKLSLYVAGAGIRPTSTVPICLDLGTNTQRYLEDPLYLGLRQARPPTEVMTEFMEEFMQEMSSVFPKLLIQFEDFSTDKAFLYLDSFRNRYPVFNDDIQGTGAVVLSGFLNAAKLSSAASGLPLSEHRILFFGAGSAGVGVAMQLMSFFKLQGLSTEEARQRIWLVDSQGLIFNNRGPMAEHKKYFSRRDYTGPAMTNLTEIIKYVKPTALMGLSTIKNAFTQPVVETMAALNPCPIIFPLSNPVRLSECEFRDAVEWSQGRVIFASGSPFPEQEYNGRMLYPGQGNNMYIFPGLGLGAILSRAASVTDGMVEASSLGLADSLTDEERAQGLVYPRIERIRDISAQIAHRVIRTAQREGVDRSPDLRTLTDAELLELVKSKMWYP</sequence>
<comment type="cofactor">
    <cofactor evidence="7">
        <name>Mg(2+)</name>
        <dbReference type="ChEBI" id="CHEBI:18420"/>
    </cofactor>
    <cofactor evidence="7">
        <name>Mn(2+)</name>
        <dbReference type="ChEBI" id="CHEBI:29035"/>
    </cofactor>
    <text evidence="7">Divalent metal cations. Prefers magnesium or manganese.</text>
</comment>
<accession>A0A8E2DHD4</accession>
<proteinExistence type="inferred from homology"/>
<comment type="cofactor">
    <cofactor evidence="1">
        <name>Mn(2+)</name>
        <dbReference type="ChEBI" id="CHEBI:29035"/>
    </cofactor>
</comment>
<feature type="binding site" evidence="6">
    <location>
        <position position="463"/>
    </location>
    <ligand>
        <name>(S)-malate</name>
        <dbReference type="ChEBI" id="CHEBI:15589"/>
    </ligand>
</feature>
<dbReference type="SMART" id="SM00919">
    <property type="entry name" value="Malic_M"/>
    <property type="match status" value="1"/>
</dbReference>
<reference evidence="11 12" key="1">
    <citation type="submission" date="2016-07" db="EMBL/GenBank/DDBJ databases">
        <title>Draft genome of the white-rot fungus Obba rivulosa 3A-2.</title>
        <authorList>
            <consortium name="DOE Joint Genome Institute"/>
            <person name="Miettinen O."/>
            <person name="Riley R."/>
            <person name="Acob R."/>
            <person name="Barry K."/>
            <person name="Cullen D."/>
            <person name="De Vries R."/>
            <person name="Hainaut M."/>
            <person name="Hatakka A."/>
            <person name="Henrissat B."/>
            <person name="Hilden K."/>
            <person name="Kuo R."/>
            <person name="Labutti K."/>
            <person name="Lipzen A."/>
            <person name="Makela M.R."/>
            <person name="Sandor L."/>
            <person name="Spatafora J.W."/>
            <person name="Grigoriev I.V."/>
            <person name="Hibbett D.S."/>
        </authorList>
    </citation>
    <scope>NUCLEOTIDE SEQUENCE [LARGE SCALE GENOMIC DNA]</scope>
    <source>
        <strain evidence="11 12">3A-2</strain>
    </source>
</reference>
<dbReference type="InterPro" id="IPR012302">
    <property type="entry name" value="Malic_NAD-bd"/>
</dbReference>
<evidence type="ECO:0000313" key="12">
    <source>
        <dbReference type="Proteomes" id="UP000250043"/>
    </source>
</evidence>
<dbReference type="InterPro" id="IPR015884">
    <property type="entry name" value="Malic_enzyme_CS"/>
</dbReference>
<dbReference type="GO" id="GO:0006108">
    <property type="term" value="P:malate metabolic process"/>
    <property type="evidence" value="ECO:0007669"/>
    <property type="project" value="TreeGrafter"/>
</dbReference>
<evidence type="ECO:0000256" key="1">
    <source>
        <dbReference type="ARBA" id="ARBA00001936"/>
    </source>
</evidence>
<feature type="domain" description="Malic enzyme N-terminal" evidence="10">
    <location>
        <begin position="83"/>
        <end position="264"/>
    </location>
</feature>
<dbReference type="PANTHER" id="PTHR23406:SF32">
    <property type="entry name" value="NADP-DEPENDENT MALIC ENZYME"/>
    <property type="match status" value="1"/>
</dbReference>
<evidence type="ECO:0000256" key="4">
    <source>
        <dbReference type="ARBA" id="ARBA00023002"/>
    </source>
</evidence>
<dbReference type="NCBIfam" id="NF010052">
    <property type="entry name" value="PRK13529.1"/>
    <property type="match status" value="1"/>
</dbReference>
<organism evidence="11 12">
    <name type="scientific">Obba rivulosa</name>
    <dbReference type="NCBI Taxonomy" id="1052685"/>
    <lineage>
        <taxon>Eukaryota</taxon>
        <taxon>Fungi</taxon>
        <taxon>Dikarya</taxon>
        <taxon>Basidiomycota</taxon>
        <taxon>Agaricomycotina</taxon>
        <taxon>Agaricomycetes</taxon>
        <taxon>Polyporales</taxon>
        <taxon>Gelatoporiaceae</taxon>
        <taxon>Obba</taxon>
    </lineage>
</organism>
<comment type="similarity">
    <text evidence="2 8">Belongs to the malic enzymes family.</text>
</comment>
<dbReference type="Proteomes" id="UP000250043">
    <property type="component" value="Unassembled WGS sequence"/>
</dbReference>
<feature type="binding site" evidence="7">
    <location>
        <position position="273"/>
    </location>
    <ligand>
        <name>a divalent metal cation</name>
        <dbReference type="ChEBI" id="CHEBI:60240"/>
    </ligand>
</feature>
<feature type="binding site" evidence="7">
    <location>
        <position position="249"/>
    </location>
    <ligand>
        <name>a divalent metal cation</name>
        <dbReference type="ChEBI" id="CHEBI:60240"/>
    </ligand>
</feature>
<evidence type="ECO:0000259" key="9">
    <source>
        <dbReference type="SMART" id="SM00919"/>
    </source>
</evidence>
<evidence type="ECO:0000259" key="10">
    <source>
        <dbReference type="SMART" id="SM01274"/>
    </source>
</evidence>
<feature type="domain" description="Malic enzyme NAD-binding" evidence="9">
    <location>
        <begin position="274"/>
        <end position="532"/>
    </location>
</feature>
<dbReference type="InterPro" id="IPR012301">
    <property type="entry name" value="Malic_N_dom"/>
</dbReference>
<dbReference type="CDD" id="cd05312">
    <property type="entry name" value="NAD_bind_1_malic_enz"/>
    <property type="match status" value="1"/>
</dbReference>
<dbReference type="PROSITE" id="PS00331">
    <property type="entry name" value="MALIC_ENZYMES"/>
    <property type="match status" value="1"/>
</dbReference>
<dbReference type="Pfam" id="PF03949">
    <property type="entry name" value="Malic_M"/>
    <property type="match status" value="1"/>
</dbReference>
<dbReference type="OrthoDB" id="5365701at2759"/>
<dbReference type="Gene3D" id="3.40.50.10380">
    <property type="entry name" value="Malic enzyme, N-terminal domain"/>
    <property type="match status" value="1"/>
</dbReference>
<dbReference type="PRINTS" id="PR00072">
    <property type="entry name" value="MALOXRDTASE"/>
</dbReference>
<feature type="binding site" evidence="6">
    <location>
        <position position="419"/>
    </location>
    <ligand>
        <name>(S)-malate</name>
        <dbReference type="ChEBI" id="CHEBI:15589"/>
    </ligand>
</feature>
<protein>
    <recommendedName>
        <fullName evidence="8">Malic enzyme</fullName>
    </recommendedName>
</protein>
<dbReference type="InterPro" id="IPR036291">
    <property type="entry name" value="NAD(P)-bd_dom_sf"/>
</dbReference>
<dbReference type="GO" id="GO:0051287">
    <property type="term" value="F:NAD binding"/>
    <property type="evidence" value="ECO:0007669"/>
    <property type="project" value="InterPro"/>
</dbReference>
<dbReference type="PANTHER" id="PTHR23406">
    <property type="entry name" value="MALIC ENZYME-RELATED"/>
    <property type="match status" value="1"/>
</dbReference>
<name>A0A8E2DHD4_9APHY</name>
<dbReference type="SUPFAM" id="SSF51735">
    <property type="entry name" value="NAD(P)-binding Rossmann-fold domains"/>
    <property type="match status" value="1"/>
</dbReference>
<dbReference type="Gene3D" id="3.40.50.720">
    <property type="entry name" value="NAD(P)-binding Rossmann-like Domain"/>
    <property type="match status" value="1"/>
</dbReference>
<keyword evidence="4 8" id="KW-0560">Oxidoreductase</keyword>
<dbReference type="GO" id="GO:0005739">
    <property type="term" value="C:mitochondrion"/>
    <property type="evidence" value="ECO:0007669"/>
    <property type="project" value="TreeGrafter"/>
</dbReference>
<gene>
    <name evidence="11" type="ORF">OBBRIDRAFT_287373</name>
</gene>
<evidence type="ECO:0000256" key="3">
    <source>
        <dbReference type="ARBA" id="ARBA00022723"/>
    </source>
</evidence>
<dbReference type="FunFam" id="3.40.50.720:FF:000182">
    <property type="entry name" value="NAD-dependent malic enzyme"/>
    <property type="match status" value="1"/>
</dbReference>
<keyword evidence="3 7" id="KW-0479">Metal-binding</keyword>
<feature type="binding site" evidence="7">
    <location>
        <position position="250"/>
    </location>
    <ligand>
        <name>a divalent metal cation</name>
        <dbReference type="ChEBI" id="CHEBI:60240"/>
    </ligand>
</feature>
<feature type="active site" description="Proton acceptor" evidence="5">
    <location>
        <position position="178"/>
    </location>
</feature>
<dbReference type="SUPFAM" id="SSF53223">
    <property type="entry name" value="Aminoacid dehydrogenase-like, N-terminal domain"/>
    <property type="match status" value="1"/>
</dbReference>
<evidence type="ECO:0000256" key="8">
    <source>
        <dbReference type="RuleBase" id="RU003426"/>
    </source>
</evidence>
<dbReference type="GO" id="GO:0046872">
    <property type="term" value="F:metal ion binding"/>
    <property type="evidence" value="ECO:0007669"/>
    <property type="project" value="UniProtKB-KW"/>
</dbReference>
<evidence type="ECO:0000256" key="7">
    <source>
        <dbReference type="PIRSR" id="PIRSR000106-3"/>
    </source>
</evidence>
<evidence type="ECO:0000256" key="6">
    <source>
        <dbReference type="PIRSR" id="PIRSR000106-2"/>
    </source>
</evidence>
<dbReference type="AlphaFoldDB" id="A0A8E2DHD4"/>
<evidence type="ECO:0000256" key="2">
    <source>
        <dbReference type="ARBA" id="ARBA00008785"/>
    </source>
</evidence>
<dbReference type="SMART" id="SM01274">
    <property type="entry name" value="malic"/>
    <property type="match status" value="1"/>
</dbReference>
<keyword evidence="12" id="KW-1185">Reference proteome</keyword>
<feature type="binding site" evidence="6">
    <location>
        <position position="160"/>
    </location>
    <ligand>
        <name>(S)-malate</name>
        <dbReference type="ChEBI" id="CHEBI:15589"/>
    </ligand>
</feature>
<evidence type="ECO:0000256" key="5">
    <source>
        <dbReference type="PIRSR" id="PIRSR000106-1"/>
    </source>
</evidence>
<dbReference type="InterPro" id="IPR001891">
    <property type="entry name" value="Malic_OxRdtase"/>
</dbReference>
<dbReference type="PIRSF" id="PIRSF000106">
    <property type="entry name" value="ME"/>
    <property type="match status" value="1"/>
</dbReference>
<dbReference type="InterPro" id="IPR046346">
    <property type="entry name" value="Aminoacid_DH-like_N_sf"/>
</dbReference>